<gene>
    <name evidence="2" type="ordered locus">Tlet_0186</name>
</gene>
<dbReference type="KEGG" id="tle:Tlet_0186"/>
<dbReference type="InterPro" id="IPR001585">
    <property type="entry name" value="TAL/FSA"/>
</dbReference>
<evidence type="ECO:0000313" key="2">
    <source>
        <dbReference type="EMBL" id="ABV32756.1"/>
    </source>
</evidence>
<keyword evidence="1" id="KW-0704">Schiff base</keyword>
<dbReference type="STRING" id="416591.Tlet_0186"/>
<dbReference type="RefSeq" id="WP_012002237.1">
    <property type="nucleotide sequence ID" value="NC_009828.1"/>
</dbReference>
<dbReference type="eggNOG" id="COG0176">
    <property type="taxonomic scope" value="Bacteria"/>
</dbReference>
<accession>A8F3M2</accession>
<keyword evidence="3" id="KW-1185">Reference proteome</keyword>
<dbReference type="InterPro" id="IPR018225">
    <property type="entry name" value="Transaldolase_AS"/>
</dbReference>
<organism evidence="2 3">
    <name type="scientific">Pseudothermotoga lettingae (strain ATCC BAA-301 / DSM 14385 / NBRC 107922 / TMO)</name>
    <name type="common">Thermotoga lettingae</name>
    <dbReference type="NCBI Taxonomy" id="416591"/>
    <lineage>
        <taxon>Bacteria</taxon>
        <taxon>Thermotogati</taxon>
        <taxon>Thermotogota</taxon>
        <taxon>Thermotogae</taxon>
        <taxon>Thermotogales</taxon>
        <taxon>Thermotogaceae</taxon>
        <taxon>Pseudothermotoga</taxon>
    </lineage>
</organism>
<dbReference type="Gene3D" id="3.20.20.70">
    <property type="entry name" value="Aldolase class I"/>
    <property type="match status" value="1"/>
</dbReference>
<reference evidence="2 3" key="2">
    <citation type="journal article" date="2009" name="Proc. Natl. Acad. Sci. U.S.A.">
        <title>On the chimeric nature, thermophilic origin, and phylogenetic placement of the Thermotogales.</title>
        <authorList>
            <person name="Zhaxybayeva O."/>
            <person name="Swithers K.S."/>
            <person name="Lapierre P."/>
            <person name="Fournier G.P."/>
            <person name="Bickhart D.M."/>
            <person name="DeBoy R.T."/>
            <person name="Nelson K.E."/>
            <person name="Nesbo C.L."/>
            <person name="Doolittle W.F."/>
            <person name="Gogarten J.P."/>
            <person name="Noll K.M."/>
        </authorList>
    </citation>
    <scope>NUCLEOTIDE SEQUENCE [LARGE SCALE GENOMIC DNA]</scope>
    <source>
        <strain evidence="3">ATCC BAA-301 / DSM 14385 / NBRC 107922 / TMO</strain>
    </source>
</reference>
<dbReference type="GO" id="GO:0005975">
    <property type="term" value="P:carbohydrate metabolic process"/>
    <property type="evidence" value="ECO:0007669"/>
    <property type="project" value="InterPro"/>
</dbReference>
<evidence type="ECO:0000313" key="3">
    <source>
        <dbReference type="Proteomes" id="UP000002016"/>
    </source>
</evidence>
<dbReference type="AlphaFoldDB" id="A8F3M2"/>
<name>A8F3M2_PSELT</name>
<sequence length="214" mass="24566">MKIYIDGCDKQSIDLAEKFEIGITTNPTIIVNKCAKRSLFELIGFFSQIKVPEIFLHVEKSYEDIVECLDTKKFVIKLPWVEENYELSVLLKKKGFRVCATAVYELSQLITALTLNVDFVAFYYDRASKKGIDPEKRICEFMEIISKNHSDTRVIVASLKNANQILSAVKTGVSHITIPVDLFKEFVKVPEYVLVDVRKFSEDLKKISISERKK</sequence>
<protein>
    <submittedName>
        <fullName evidence="2">Transaldolase</fullName>
    </submittedName>
</protein>
<dbReference type="HOGENOM" id="CLU_079764_2_0_0"/>
<dbReference type="Proteomes" id="UP000002016">
    <property type="component" value="Chromosome"/>
</dbReference>
<proteinExistence type="predicted"/>
<dbReference type="InterPro" id="IPR013785">
    <property type="entry name" value="Aldolase_TIM"/>
</dbReference>
<dbReference type="Pfam" id="PF00923">
    <property type="entry name" value="TAL_FSA"/>
    <property type="match status" value="1"/>
</dbReference>
<dbReference type="PROSITE" id="PS01054">
    <property type="entry name" value="TRANSALDOLASE_1"/>
    <property type="match status" value="1"/>
</dbReference>
<evidence type="ECO:0000256" key="1">
    <source>
        <dbReference type="ARBA" id="ARBA00023270"/>
    </source>
</evidence>
<dbReference type="SUPFAM" id="SSF51569">
    <property type="entry name" value="Aldolase"/>
    <property type="match status" value="1"/>
</dbReference>
<dbReference type="EMBL" id="CP000812">
    <property type="protein sequence ID" value="ABV32756.1"/>
    <property type="molecule type" value="Genomic_DNA"/>
</dbReference>
<reference evidence="2 3" key="1">
    <citation type="submission" date="2007-08" db="EMBL/GenBank/DDBJ databases">
        <title>Complete sequence of Thermotoga lettingae TMO.</title>
        <authorList>
            <consortium name="US DOE Joint Genome Institute"/>
            <person name="Copeland A."/>
            <person name="Lucas S."/>
            <person name="Lapidus A."/>
            <person name="Barry K."/>
            <person name="Glavina del Rio T."/>
            <person name="Dalin E."/>
            <person name="Tice H."/>
            <person name="Pitluck S."/>
            <person name="Foster B."/>
            <person name="Bruce D."/>
            <person name="Schmutz J."/>
            <person name="Larimer F."/>
            <person name="Land M."/>
            <person name="Hauser L."/>
            <person name="Kyrpides N."/>
            <person name="Mikhailova N."/>
            <person name="Nelson K."/>
            <person name="Gogarten J.P."/>
            <person name="Noll K."/>
            <person name="Richardson P."/>
        </authorList>
    </citation>
    <scope>NUCLEOTIDE SEQUENCE [LARGE SCALE GENOMIC DNA]</scope>
    <source>
        <strain evidence="3">ATCC BAA-301 / DSM 14385 / NBRC 107922 / TMO</strain>
    </source>
</reference>